<dbReference type="RefSeq" id="XP_020048865.1">
    <property type="nucleotide sequence ID" value="XM_020189602.1"/>
</dbReference>
<comment type="similarity">
    <text evidence="2 4">Belongs to the Mediator complex subunit 11 family.</text>
</comment>
<dbReference type="AlphaFoldDB" id="A0A1D2VLS9"/>
<keyword evidence="4" id="KW-0804">Transcription</keyword>
<keyword evidence="3 4" id="KW-0539">Nucleus</keyword>
<evidence type="ECO:0000313" key="7">
    <source>
        <dbReference type="Proteomes" id="UP000095038"/>
    </source>
</evidence>
<comment type="function">
    <text evidence="4">Component of the Mediator complex, a coactivator involved in the regulated transcription of nearly all RNA polymerase II-dependent genes. Mediator functions as a bridge to convey information from gene-specific regulatory proteins to the basal RNA polymerase II transcription machinery. Mediator is recruited to promoters by direct interactions with regulatory proteins and serves as a scaffold for the assembly of a functional pre-initiation complex with RNA polymerase II and the general transcription factors.</text>
</comment>
<dbReference type="GeneID" id="30963238"/>
<proteinExistence type="inferred from homology"/>
<dbReference type="InParanoid" id="A0A1D2VLS9"/>
<evidence type="ECO:0000256" key="3">
    <source>
        <dbReference type="ARBA" id="ARBA00023242"/>
    </source>
</evidence>
<feature type="non-terminal residue" evidence="6">
    <location>
        <position position="1"/>
    </location>
</feature>
<protein>
    <recommendedName>
        <fullName evidence="4">Mediator of RNA polymerase II transcription subunit 11</fullName>
    </recommendedName>
    <alternativeName>
        <fullName evidence="4">Mediator complex subunit 11</fullName>
    </alternativeName>
</protein>
<reference evidence="7" key="1">
    <citation type="submission" date="2016-05" db="EMBL/GenBank/DDBJ databases">
        <title>Comparative genomics of biotechnologically important yeasts.</title>
        <authorList>
            <consortium name="DOE Joint Genome Institute"/>
            <person name="Riley R."/>
            <person name="Haridas S."/>
            <person name="Wolfe K.H."/>
            <person name="Lopes M.R."/>
            <person name="Hittinger C.T."/>
            <person name="Goker M."/>
            <person name="Salamov A."/>
            <person name="Wisecaver J."/>
            <person name="Long T.M."/>
            <person name="Aerts A.L."/>
            <person name="Barry K."/>
            <person name="Choi C."/>
            <person name="Clum A."/>
            <person name="Coughlan A.Y."/>
            <person name="Deshpande S."/>
            <person name="Douglass A.P."/>
            <person name="Hanson S.J."/>
            <person name="Klenk H.-P."/>
            <person name="Labutti K."/>
            <person name="Lapidus A."/>
            <person name="Lindquist E."/>
            <person name="Lipzen A."/>
            <person name="Meier-Kolthoff J.P."/>
            <person name="Ohm R.A."/>
            <person name="Otillar R.P."/>
            <person name="Pangilinan J."/>
            <person name="Peng Y."/>
            <person name="Rokas A."/>
            <person name="Rosa C.A."/>
            <person name="Scheuner C."/>
            <person name="Sibirny A.A."/>
            <person name="Slot J.C."/>
            <person name="Stielow J.B."/>
            <person name="Sun H."/>
            <person name="Kurtzman C.P."/>
            <person name="Blackwell M."/>
            <person name="Grigoriev I.V."/>
            <person name="Jeffries T.W."/>
        </authorList>
    </citation>
    <scope>NUCLEOTIDE SEQUENCE [LARGE SCALE GENOMIC DNA]</scope>
    <source>
        <strain evidence="7">DSM 1968</strain>
    </source>
</reference>
<dbReference type="Gene3D" id="1.10.287.3490">
    <property type="match status" value="1"/>
</dbReference>
<feature type="region of interest" description="Disordered" evidence="5">
    <location>
        <begin position="139"/>
        <end position="178"/>
    </location>
</feature>
<comment type="subcellular location">
    <subcellularLocation>
        <location evidence="1 4">Nucleus</location>
    </subcellularLocation>
</comment>
<sequence length="178" mass="20821">TTMSNQSRNEFLQERLDSLAKIDQNLVSVIDNLSSLLNHIHIGKKNLLINNNNPNSNRQTEDDVNSDIKCFFQNLEESTTKLRREIKLHDNRIGYNFKKDNIVSILPINLTKNATWVGDWNFKNQINTVDMLFKNDPNYEQIDDNNNDIKKEDNNDDSNSNENKIEIKIENENLKKEE</sequence>
<keyword evidence="7" id="KW-1185">Reference proteome</keyword>
<gene>
    <name evidence="4" type="primary">MED11</name>
    <name evidence="6" type="ORF">ASCRUDRAFT_19704</name>
</gene>
<feature type="non-terminal residue" evidence="6">
    <location>
        <position position="178"/>
    </location>
</feature>
<keyword evidence="4" id="KW-0010">Activator</keyword>
<dbReference type="GO" id="GO:0006357">
    <property type="term" value="P:regulation of transcription by RNA polymerase II"/>
    <property type="evidence" value="ECO:0007669"/>
    <property type="project" value="InterPro"/>
</dbReference>
<dbReference type="InterPro" id="IPR019404">
    <property type="entry name" value="Mediator_Med11"/>
</dbReference>
<evidence type="ECO:0000256" key="4">
    <source>
        <dbReference type="RuleBase" id="RU364147"/>
    </source>
</evidence>
<evidence type="ECO:0000256" key="1">
    <source>
        <dbReference type="ARBA" id="ARBA00004123"/>
    </source>
</evidence>
<organism evidence="6 7">
    <name type="scientific">Ascoidea rubescens DSM 1968</name>
    <dbReference type="NCBI Taxonomy" id="1344418"/>
    <lineage>
        <taxon>Eukaryota</taxon>
        <taxon>Fungi</taxon>
        <taxon>Dikarya</taxon>
        <taxon>Ascomycota</taxon>
        <taxon>Saccharomycotina</taxon>
        <taxon>Saccharomycetes</taxon>
        <taxon>Ascoideaceae</taxon>
        <taxon>Ascoidea</taxon>
    </lineage>
</organism>
<dbReference type="EMBL" id="KV454477">
    <property type="protein sequence ID" value="ODV62558.1"/>
    <property type="molecule type" value="Genomic_DNA"/>
</dbReference>
<dbReference type="OrthoDB" id="5418434at2759"/>
<accession>A0A1D2VLS9</accession>
<dbReference type="FunCoup" id="A0A1D2VLS9">
    <property type="interactions" value="119"/>
</dbReference>
<keyword evidence="4" id="KW-0805">Transcription regulation</keyword>
<dbReference type="STRING" id="1344418.A0A1D2VLS9"/>
<comment type="subunit">
    <text evidence="4">Component of the Mediator complex.</text>
</comment>
<feature type="compositionally biased region" description="Basic and acidic residues" evidence="5">
    <location>
        <begin position="163"/>
        <end position="178"/>
    </location>
</feature>
<dbReference type="Pfam" id="PF10280">
    <property type="entry name" value="Med11"/>
    <property type="match status" value="1"/>
</dbReference>
<dbReference type="GO" id="GO:0003712">
    <property type="term" value="F:transcription coregulator activity"/>
    <property type="evidence" value="ECO:0007669"/>
    <property type="project" value="InterPro"/>
</dbReference>
<evidence type="ECO:0000313" key="6">
    <source>
        <dbReference type="EMBL" id="ODV62558.1"/>
    </source>
</evidence>
<evidence type="ECO:0000256" key="5">
    <source>
        <dbReference type="SAM" id="MobiDB-lite"/>
    </source>
</evidence>
<evidence type="ECO:0000256" key="2">
    <source>
        <dbReference type="ARBA" id="ARBA00008186"/>
    </source>
</evidence>
<dbReference type="Proteomes" id="UP000095038">
    <property type="component" value="Unassembled WGS sequence"/>
</dbReference>
<name>A0A1D2VLS9_9ASCO</name>
<dbReference type="GO" id="GO:0016592">
    <property type="term" value="C:mediator complex"/>
    <property type="evidence" value="ECO:0007669"/>
    <property type="project" value="InterPro"/>
</dbReference>